<accession>A0ABU9J6M2</accession>
<keyword evidence="1" id="KW-0489">Methyltransferase</keyword>
<dbReference type="SUPFAM" id="SSF53335">
    <property type="entry name" value="S-adenosyl-L-methionine-dependent methyltransferases"/>
    <property type="match status" value="1"/>
</dbReference>
<keyword evidence="2" id="KW-1185">Reference proteome</keyword>
<proteinExistence type="predicted"/>
<reference evidence="1 2" key="1">
    <citation type="submission" date="2024-04" db="EMBL/GenBank/DDBJ databases">
        <title>Draft genome sequence of Pseudoxanthomonas putridarboris WD12.</title>
        <authorList>
            <person name="Oh J."/>
        </authorList>
    </citation>
    <scope>NUCLEOTIDE SEQUENCE [LARGE SCALE GENOMIC DNA]</scope>
    <source>
        <strain evidence="1 2">WD12</strain>
    </source>
</reference>
<dbReference type="Proteomes" id="UP001459204">
    <property type="component" value="Unassembled WGS sequence"/>
</dbReference>
<evidence type="ECO:0000313" key="1">
    <source>
        <dbReference type="EMBL" id="MEL1266041.1"/>
    </source>
</evidence>
<dbReference type="NCBIfam" id="TIGR04325">
    <property type="entry name" value="MTase_LIC12133"/>
    <property type="match status" value="1"/>
</dbReference>
<dbReference type="InterPro" id="IPR029063">
    <property type="entry name" value="SAM-dependent_MTases_sf"/>
</dbReference>
<dbReference type="GO" id="GO:0008168">
    <property type="term" value="F:methyltransferase activity"/>
    <property type="evidence" value="ECO:0007669"/>
    <property type="project" value="UniProtKB-KW"/>
</dbReference>
<comment type="caution">
    <text evidence="1">The sequence shown here is derived from an EMBL/GenBank/DDBJ whole genome shotgun (WGS) entry which is preliminary data.</text>
</comment>
<name>A0ABU9J6M2_9GAMM</name>
<dbReference type="EMBL" id="JBBWWT010000011">
    <property type="protein sequence ID" value="MEL1266041.1"/>
    <property type="molecule type" value="Genomic_DNA"/>
</dbReference>
<gene>
    <name evidence="1" type="ORF">AAD027_16930</name>
</gene>
<protein>
    <submittedName>
        <fullName evidence="1">TIGR04325 family methyltransferase</fullName>
    </submittedName>
</protein>
<sequence>MGIVGGQEGFPGYRQHLIRMAREAMELPGVRQVARPLYRRYFRRPYRHGNLYYGVFDSYAQALQQARAFSSRELPPSYDVEAASRMYRAQLHRLRACDYPVMFWLEQALAQGARRVFDLGGHIGLAYYGFGRYLALPADLEWRVHDLPHVMAAGNEWAREHDPQRRLRFCDDAEQADGSDLLISSGALQYLDYGLAELLSRLRRPPPHVLFNLTPMHPTDRYFTLQNLGIAVCPYRIEGIARMIADMKEVGYAVRDRWDLPERHVRIPFQPGHDIDRYYGFYFQRITGEVH</sequence>
<dbReference type="GO" id="GO:0032259">
    <property type="term" value="P:methylation"/>
    <property type="evidence" value="ECO:0007669"/>
    <property type="project" value="UniProtKB-KW"/>
</dbReference>
<dbReference type="InterPro" id="IPR027612">
    <property type="entry name" value="Put_MTase_LIC12133"/>
</dbReference>
<keyword evidence="1" id="KW-0808">Transferase</keyword>
<evidence type="ECO:0000313" key="2">
    <source>
        <dbReference type="Proteomes" id="UP001459204"/>
    </source>
</evidence>
<organism evidence="1 2">
    <name type="scientific">Pseudoxanthomonas putridarboris</name>
    <dbReference type="NCBI Taxonomy" id="752605"/>
    <lineage>
        <taxon>Bacteria</taxon>
        <taxon>Pseudomonadati</taxon>
        <taxon>Pseudomonadota</taxon>
        <taxon>Gammaproteobacteria</taxon>
        <taxon>Lysobacterales</taxon>
        <taxon>Lysobacteraceae</taxon>
        <taxon>Pseudoxanthomonas</taxon>
    </lineage>
</organism>
<dbReference type="Gene3D" id="3.40.50.150">
    <property type="entry name" value="Vaccinia Virus protein VP39"/>
    <property type="match status" value="1"/>
</dbReference>